<evidence type="ECO:0000313" key="2">
    <source>
        <dbReference type="EMBL" id="CAH1001714.1"/>
    </source>
</evidence>
<keyword evidence="1" id="KW-0732">Signal</keyword>
<protein>
    <submittedName>
        <fullName evidence="2">Uncharacterized protein</fullName>
    </submittedName>
</protein>
<reference evidence="2" key="1">
    <citation type="submission" date="2021-12" db="EMBL/GenBank/DDBJ databases">
        <authorList>
            <person name="Rodrigo-Torres L."/>
            <person name="Arahal R. D."/>
            <person name="Lucena T."/>
        </authorList>
    </citation>
    <scope>NUCLEOTIDE SEQUENCE</scope>
    <source>
        <strain evidence="2">CECT 8419</strain>
    </source>
</reference>
<feature type="signal peptide" evidence="1">
    <location>
        <begin position="1"/>
        <end position="24"/>
    </location>
</feature>
<accession>A0ABM9B3F3</accession>
<dbReference type="EMBL" id="CAKLPZ010000003">
    <property type="protein sequence ID" value="CAH1001714.1"/>
    <property type="molecule type" value="Genomic_DNA"/>
</dbReference>
<dbReference type="RefSeq" id="WP_238751563.1">
    <property type="nucleotide sequence ID" value="NZ_CAKLPZ010000003.1"/>
</dbReference>
<evidence type="ECO:0000256" key="1">
    <source>
        <dbReference type="SAM" id="SignalP"/>
    </source>
</evidence>
<name>A0ABM9B3F3_9BACT</name>
<evidence type="ECO:0000313" key="3">
    <source>
        <dbReference type="Proteomes" id="UP000837803"/>
    </source>
</evidence>
<feature type="chain" id="PRO_5045075754" evidence="1">
    <location>
        <begin position="25"/>
        <end position="492"/>
    </location>
</feature>
<keyword evidence="3" id="KW-1185">Reference proteome</keyword>
<organism evidence="2 3">
    <name type="scientific">Neolewinella maritima</name>
    <dbReference type="NCBI Taxonomy" id="1383882"/>
    <lineage>
        <taxon>Bacteria</taxon>
        <taxon>Pseudomonadati</taxon>
        <taxon>Bacteroidota</taxon>
        <taxon>Saprospiria</taxon>
        <taxon>Saprospirales</taxon>
        <taxon>Lewinellaceae</taxon>
        <taxon>Neolewinella</taxon>
    </lineage>
</organism>
<gene>
    <name evidence="2" type="ORF">LEM8419_02620</name>
</gene>
<comment type="caution">
    <text evidence="2">The sequence shown here is derived from an EMBL/GenBank/DDBJ whole genome shotgun (WGS) entry which is preliminary data.</text>
</comment>
<sequence length="492" mass="56344">MKPINQLICAVLLLCSLCTTTLSGQEKDQLFTVDRFTLQSGQESTFKDMVTKMTEAYVANGINRDIHWFRRDDGDYEVYIPVADYADVERLDYDFSYAYNSQIDTVARAKIYDQAVWPKVVKEQRNLIMKEIAELSYQPEGDEKIEGIAPYLEVTTYRLKPGVSWMDLRTKAREWVSLMEERDSPSNISFFVPDLGGDSRSFQVEIAANSAADLARRRSMQEGLADETTKQWQNDVSQMVEETGKTVVEYLPEMSNSDHDKYQATMLVVQRNYVSATEMDDYRNAIKISNAGLRAGKADLYWHSYVLDNGQAIAMAPIEGFSGMDEVYDKLRRRSYQIEPDRQEAYKRAREKVDGVYSEMNIMKYHHEMSYQPSGDQADLPRDYLVLTELEVKPGKMEEMMELAEERAAKDMEMGSKTPYQLYTYRAGGASNRIVIAEFGPNAEALESSMAADEEALGSWKQDFRKRLEEVIESVSVAKGAQDMEMSYLEEK</sequence>
<dbReference type="Proteomes" id="UP000837803">
    <property type="component" value="Unassembled WGS sequence"/>
</dbReference>
<proteinExistence type="predicted"/>